<evidence type="ECO:0000256" key="9">
    <source>
        <dbReference type="ARBA" id="ARBA00029459"/>
    </source>
</evidence>
<dbReference type="Proteomes" id="UP000242457">
    <property type="component" value="Unassembled WGS sequence"/>
</dbReference>
<feature type="domain" description="VWFD" evidence="17">
    <location>
        <begin position="3101"/>
        <end position="3275"/>
    </location>
</feature>
<feature type="domain" description="EGF-like" evidence="14">
    <location>
        <begin position="649"/>
        <end position="680"/>
    </location>
</feature>
<feature type="disulfide bond" evidence="10">
    <location>
        <begin position="4130"/>
        <end position="4182"/>
    </location>
</feature>
<dbReference type="CDD" id="cd19941">
    <property type="entry name" value="TIL"/>
    <property type="match status" value="5"/>
</dbReference>
<dbReference type="OrthoDB" id="6262482at2759"/>
<dbReference type="Gene3D" id="2.60.120.260">
    <property type="entry name" value="Galactose-binding domain-like"/>
    <property type="match status" value="2"/>
</dbReference>
<dbReference type="InterPro" id="IPR001007">
    <property type="entry name" value="VWF_dom"/>
</dbReference>
<dbReference type="PROSITE" id="PS50940">
    <property type="entry name" value="CHIT_BIND_II"/>
    <property type="match status" value="1"/>
</dbReference>
<evidence type="ECO:0000256" key="11">
    <source>
        <dbReference type="PROSITE-ProRule" id="PRU00076"/>
    </source>
</evidence>
<dbReference type="InterPro" id="IPR001846">
    <property type="entry name" value="VWF_type-D"/>
</dbReference>
<feature type="disulfide bond" evidence="11">
    <location>
        <begin position="652"/>
        <end position="662"/>
    </location>
</feature>
<reference evidence="19 20" key="1">
    <citation type="submission" date="2014-07" db="EMBL/GenBank/DDBJ databases">
        <title>Genomic and transcriptomic analysis on Apis cerana provide comprehensive insights into honey bee biology.</title>
        <authorList>
            <person name="Diao Q."/>
            <person name="Sun L."/>
            <person name="Zheng H."/>
            <person name="Zheng H."/>
            <person name="Xu S."/>
            <person name="Wang S."/>
            <person name="Zeng Z."/>
            <person name="Hu F."/>
            <person name="Su S."/>
            <person name="Wu J."/>
        </authorList>
    </citation>
    <scope>NUCLEOTIDE SEQUENCE [LARGE SCALE GENOMIC DNA]</scope>
    <source>
        <tissue evidence="19">Pupae without intestine</tissue>
    </source>
</reference>
<dbReference type="Pfam" id="PF01826">
    <property type="entry name" value="TIL"/>
    <property type="match status" value="4"/>
</dbReference>
<evidence type="ECO:0000259" key="12">
    <source>
        <dbReference type="PROSITE" id="PS01225"/>
    </source>
</evidence>
<dbReference type="SMART" id="SM00181">
    <property type="entry name" value="EGF"/>
    <property type="match status" value="3"/>
</dbReference>
<dbReference type="SUPFAM" id="SSF57283">
    <property type="entry name" value="PMP inhibitors"/>
    <property type="match status" value="1"/>
</dbReference>
<dbReference type="InterPro" id="IPR022158">
    <property type="entry name" value="Inositol_phosphatase"/>
</dbReference>
<organism evidence="19 20">
    <name type="scientific">Apis cerana cerana</name>
    <name type="common">Oriental honeybee</name>
    <dbReference type="NCBI Taxonomy" id="94128"/>
    <lineage>
        <taxon>Eukaryota</taxon>
        <taxon>Metazoa</taxon>
        <taxon>Ecdysozoa</taxon>
        <taxon>Arthropoda</taxon>
        <taxon>Hexapoda</taxon>
        <taxon>Insecta</taxon>
        <taxon>Pterygota</taxon>
        <taxon>Neoptera</taxon>
        <taxon>Endopterygota</taxon>
        <taxon>Hymenoptera</taxon>
        <taxon>Apocrita</taxon>
        <taxon>Aculeata</taxon>
        <taxon>Apoidea</taxon>
        <taxon>Anthophila</taxon>
        <taxon>Apidae</taxon>
        <taxon>Apis</taxon>
    </lineage>
</organism>
<dbReference type="InterPro" id="IPR006207">
    <property type="entry name" value="Cys_knot_C"/>
</dbReference>
<dbReference type="Gene3D" id="2.10.25.10">
    <property type="entry name" value="Laminin"/>
    <property type="match status" value="6"/>
</dbReference>
<dbReference type="STRING" id="94128.A0A2A3EEK7"/>
<feature type="domain" description="VWFD" evidence="17">
    <location>
        <begin position="1262"/>
        <end position="1441"/>
    </location>
</feature>
<feature type="domain" description="HSac2" evidence="18">
    <location>
        <begin position="78"/>
        <end position="237"/>
    </location>
</feature>
<keyword evidence="6" id="KW-0722">Serine protease inhibitor</keyword>
<feature type="domain" description="VWFD" evidence="17">
    <location>
        <begin position="901"/>
        <end position="1077"/>
    </location>
</feature>
<dbReference type="InterPro" id="IPR034753">
    <property type="entry name" value="hSac2"/>
</dbReference>
<evidence type="ECO:0000259" key="17">
    <source>
        <dbReference type="PROSITE" id="PS51233"/>
    </source>
</evidence>
<evidence type="ECO:0000313" key="19">
    <source>
        <dbReference type="EMBL" id="PBC30167.1"/>
    </source>
</evidence>
<dbReference type="Pfam" id="PF00754">
    <property type="entry name" value="F5_F8_type_C"/>
    <property type="match status" value="2"/>
</dbReference>
<dbReference type="SUPFAM" id="SSF57603">
    <property type="entry name" value="FnI-like domain"/>
    <property type="match status" value="1"/>
</dbReference>
<evidence type="ECO:0000259" key="15">
    <source>
        <dbReference type="PROSITE" id="PS50184"/>
    </source>
</evidence>
<keyword evidence="20" id="KW-1185">Reference proteome</keyword>
<evidence type="ECO:0000256" key="4">
    <source>
        <dbReference type="ARBA" id="ARBA00022690"/>
    </source>
</evidence>
<dbReference type="PROSITE" id="PS51791">
    <property type="entry name" value="HSAC2"/>
    <property type="match status" value="1"/>
</dbReference>
<dbReference type="SUPFAM" id="SSF49785">
    <property type="entry name" value="Galactose-binding domain-like"/>
    <property type="match status" value="2"/>
</dbReference>
<name>A0A2A3EEK7_APICC</name>
<comment type="similarity">
    <text evidence="2">Belongs to the serine protease inhibitor-like (TIL domain-containing) family.</text>
</comment>
<feature type="domain" description="VWFC" evidence="15">
    <location>
        <begin position="3752"/>
        <end position="3820"/>
    </location>
</feature>
<gene>
    <name evidence="19" type="ORF">APICC_09617</name>
</gene>
<keyword evidence="4" id="KW-0646">Protease inhibitor</keyword>
<dbReference type="CDD" id="cd00057">
    <property type="entry name" value="FA58C"/>
    <property type="match status" value="2"/>
</dbReference>
<keyword evidence="3" id="KW-0964">Secreted</keyword>
<dbReference type="SMART" id="SM00215">
    <property type="entry name" value="VWC_out"/>
    <property type="match status" value="4"/>
</dbReference>
<evidence type="ECO:0000256" key="2">
    <source>
        <dbReference type="ARBA" id="ARBA00007611"/>
    </source>
</evidence>
<dbReference type="SMART" id="SM00494">
    <property type="entry name" value="ChtBD2"/>
    <property type="match status" value="1"/>
</dbReference>
<keyword evidence="7 11" id="KW-1015">Disulfide bond</keyword>
<keyword evidence="5" id="KW-0677">Repeat</keyword>
<dbReference type="InterPro" id="IPR000742">
    <property type="entry name" value="EGF"/>
</dbReference>
<feature type="disulfide bond" evidence="10">
    <location>
        <begin position="4126"/>
        <end position="4180"/>
    </location>
</feature>
<dbReference type="Pfam" id="PF00094">
    <property type="entry name" value="VWD"/>
    <property type="match status" value="5"/>
</dbReference>
<sequence length="4201" mass="477368">MDETYFDEGLPGNFETATLEITKELDSNEFNIQNAAFAGIDTTKKNRENETYISSQVPSTRDISNMPFKHIDTHSFFSDRNEVVDRALKDCQESLINEEEKDIVGNWLLTEISLWDIEKERLVILTNKAIYSIKYDFISLKILEYNRIPLLQIDTLVSGELVYPPSSLAPRLSGLAEGVSSIIHCAGRQEWSSLVSCTGLAQFEPRKRHMSGIRLMWNKGNPLPLIKKWNPFAKDIPWLTYSSHPLFWYKGSEAEKAKFKVEDFQSCIKDFLPSDCSVRNGLIIIENYFGVGALVHNRNNLVSSWQLLCEAFNYIWRNNETLEWLIFVKDDTLVILENLRYMLAPLNHTQDHYLGHAILLWGQPYNVANAGYVISMGVLKKLINMFDNSKKCIISGKYWKQEDYYLARHLASIGIYPSDTRDQYQRGTFHGYSLQSLLWGVVKTSAYWTHALYPIKNECCSFMSVTFNIEESEKMYTFSYLLHNFYVLKKKAVFGNRKVTTSISDEDVWKVALKEEFNITHLSNISSEMYYEIWHSKYSEPEQLIKNNYQTKDSESKTTISLNDISKLNYEDMKNVKSKTKQLLFPGGCSKQPDSPINGEIRCSIDSGCIATCKHDYKFPNGMTQLAITCMNKEWYIHGTDWISIPHCEPICLPECLNNGVCITPHQCNCPEDFTGPQCQFEKKPCLNYPAPVLNAHKTCNLQSCTISCIKNFTFPDGTSVTNLLCKNGNWEPTRKDWVSIPDCEPVCEPPCQNGAANICNGEKMGFNGGFFCSNIDDTYSCTINCPAGVEFEFPPASVYICNYETGVFMPQPIPQCNYSENMNIISLGTIYNSYIKETNHTWTYQDIFNPHVNQFPLIHGNYEIKEHYNNHKSNITTNTMMFNPLENNMLFIEEKKPIPKTCFTWNGIHYKTFDDSIFTFDSECSYILVQEAQNRLFTVTVNNSPTCEIQDCFRVIKIYIQDKEYILLRNKEGVPEFRTRKKLLPIPAQLSALRVEMSAHFIVVILDSLGIQLKWDGALMLQVEAAENMWNKTIGLCGNMNGDKSDDLISKNGKHTKSVASFATSWKTEDIGETCDKYPTIKHSCESDSLITKDAIQFCTKLFFDYRFKACSNTISVSELQIACLWDYCSCVDYDRRKCACNTMNVYIRQCAHKKIISVSGWRNNDTCPMTCSGGRVYMPCGPKIESSCWTEKELNIENCEEGCFCPEGTVAYEGKCIYPDECPCRLRGKLFQPGKIVQKDCNTCTCSSGKWICTQLKCSARCAVIGDPHYVTFDGKHYDFMGKCKYYLMKDDDYSIEGENVPCSGAISENMGLIPSNAPSCTKTVTINYKDTSMKLKQHRQVLINGNELTIFPTLMNGIRIRIASSIFLIVQLPNGLEIWWDGISRIYINAPPEFHGNTKGLCGTFSENQKDDFITPEGDIENTAISFANKWKCDEVCPNVPEKELDHPCDLNPQKRVTAKQYCSYLFSDIFSDCHWHVDPDTFYKDCLFDMCSCKVELESCLCPILAAYAKDCSTAGIKLLWRQNVEECKIHCSGSQVYQICGNSCTRSCGDISFYQNCKQDCVEGCNCPEGETLDIHGECIPIGQCPCTYEGLEFSSGHKEIRSGNKFPELCTCAGGIWNCREAMPNEIIKYPAVKNLLTSCLASNHQEITDCIQTEPRTCYNMHKPIQKPSICKSGCVCKSGYVLNEPNGNCIKEETCPCHHGSQSYKEESVIQNECNTCKCTNGTWKCTDRICAGICSVWGDSHYKTFDGKIYDFQGMCDYILVKGSLSQEDCFDISIQNVPCGTTGVSCSKTITLTIGSDQTSERIVLTRGKNLPLNNFKRIIIRTAGLFLFINVPDMGLTMQWDKGTRIYVRLEPKWKGRTKGLCGDYNNNSEDDFKTPSGGISEVSANLFGDSWKKNEFCPEPKDIQDPCIQHPERKLWATQKCGILKSSIFQSCHSEVEVESYIHNCIFDSCSCDTGGDCECLCTALAAYAQECNTKGVPIKWRNQELCPIQCDENCSSYSPCITTCPQETCDNLIILNDKSHLCSQDICVEGCSIKSCPKNQVYSNDSYTECVPKKICKTPCTEINGITYYEGDNVKNDDCRTCYCSRGKVLCKGEPCTNIIMPSTIPLEEPQKCVNGWTNWINQDPAIKGKKFKDIEPLPSTLILSNIKGSAICDKNQMIDIKCRSVNDHLTPKETGLDVECSLERGLYCQSHFNLSCIDFEISVLCQCSSITTEKLDISPATEINLFGKCNIEFPNKPHSTDCHLFYQCVPGINGNEFIKKSCGEDMFYNPQTQVCDWPATVILIRPECGMKQITPNKIEWTSDKKIKYKTTTSTTLEKNIIISKTCKEGEIWNDCAINCNKEGKCNGISDCIPGCVSLEKPQCQPNEFWRDAMTCVNEDDCSCRSHNGHPVISGAILTESECEICQCIKNYYTCDKSSCFTEINNMTTEQPNTQSSTETISPLFEIHTFIVSSTVSPPSYCISNNFVPLIQYLDNQVSFDASTIKDSNFQSKNALLKKIGFWEPEYDTTNQWLDIKFQKSEPIYGIIIQGNTIENKFVTSYRILFSEDGHSFSYVMDNKKKPQIFRGPMDQFKLVEQKFYQPIEAKIVRINPLSWHNGIAMKIELLGCQEMVSTVIPVTETIPIITTTITEKIITPMCDEPMGLDDGIIFSDQILVSSSSTDLLPNLKLSSPKIWHPKLHNPHQFIKIDFLEPRNLTGIATKGGEGTWTTVYKVFYSNNDYQWNPVMDDNGNEREFLGNFDSNTIKKNYFDKPLNARYLKIQPIKWHEQIGLKFEVFGCFLPYPSFKTTEKLEITSMTTQTFEKCNVCKGVQNEDQITCKCKESLWWNGNTCVIKQECPCVVEHILYNVGAIYVNKECQECICTLGGISFCHPKKCKPCEELGKRPVVNELCNCICKSCPNGTRHCPTSDVCIDDNSWCNGIQDCPDDEKDCPNITTKSEEITAMKIESTTIMSTLDIPIICQDPICPPGYKIILKQPQNSLYYMKSHVKEGIKSPHTKLSRRKGLRKSMQYHIKYTENEKFKNEIECTQFICVPIKPWIIFNENVSQSCPKIFCPPDYTIIYEKISMYKHQKCPKYSCKPPTPKEVVCNITGRTFNTFDKLEYKYDICNHILARDMFANTWYITMEKQCLNMGQCTKILVVTLDEDVILLYPDMHMDINEYTFTSNQINRIDNKFHSFKISTIGNVIYLVSNYYGFWIIWDTNSNVKIGISTKLTRQVDGLCGYFDGYSINDKQLPDGSQARSTVEFGNSWVIEGTPKCDSQICPYQLQAKSWDICNIVKDASLTECSNIVNLEKFISSCMENICNCLHSNHSYDDCRCRLLTSFITECQAGDLNIDLSTWRNIHDCPVICASPLVHKDCFRNKCETSCNNLQQIDPCPIMQGVCFSGCFCPDGTVRNGDECIPPTYCKDCICEWLGNSKFISFDRKNIKFDGNCTYILSRNIVENAKRNKKYTYQILVSNKICDTGTCTETIIILYQNHVIKIKESIPNQEFEVEVDDSKIYELPFNTSWLILEHTSLKKLRLLIPSIQLEIISYQPNFAFSLTIPSYIFGGAIEGLCGNCNEDPEDDLKQQDGKVIKDIQDFITSWLVTESPNINLNTNICVFNNQSKCISSDQDLCQKLLNIADFGLCHNLVDPMPYFMACKDNTCSEGSYCNSFEAYSRKCQQMGVCLTWRSSEICPYTCPSHLVYQPCNSTCKQTCDTINEMNDIMCIKNYEEGCFCPENFIFHNDTCISKEKCLLCDEEGHIEGDIWFLDICTKCTCNKKIVKCEKTECPAVETICEENMTPMIINGTEKDCCAKYLCIPKTVTTMMPFCIEPQIPECGYGQIIKAFVDSDGCKKFICECVPSSECPILNEISLEVDQLQPGFIQVTNTSGCCPKFMTICDPQTCPSAPSCPEYHELKIDIKNACCNIYKCDPPKDLCLYNIKFESKIEMTEHIVAKKLGEQWMDGKYDKCATEICALESNITKYKEIEVCNKNCTPGWIYEEKENECCGQCKQAYCMIEDMFYKPDTTWYSIDNCTIFTCKKQGEQLVISSSSVVCPDVTDCPDTLLYMQNCCKICNLTSYNHKIESCVANVLEEQNTIGMFSIKHRVHGLCKNLEPINGITECHGICESNSYFDTDNWSQIVNCQCCQPTEYKPLIVELICEDNKKFKKQVTVPVSCTCSTCMSNEKIYNRRKDGIKG</sequence>
<proteinExistence type="inferred from homology"/>
<dbReference type="PANTHER" id="PTHR11339:SF386">
    <property type="entry name" value="HEMOLECTIN, ISOFORM A"/>
    <property type="match status" value="1"/>
</dbReference>
<evidence type="ECO:0000256" key="5">
    <source>
        <dbReference type="ARBA" id="ARBA00022737"/>
    </source>
</evidence>
<dbReference type="Gene3D" id="3.90.550.50">
    <property type="match status" value="1"/>
</dbReference>
<evidence type="ECO:0000256" key="7">
    <source>
        <dbReference type="ARBA" id="ARBA00023157"/>
    </source>
</evidence>
<dbReference type="EMBL" id="KZ288266">
    <property type="protein sequence ID" value="PBC30167.1"/>
    <property type="molecule type" value="Genomic_DNA"/>
</dbReference>
<evidence type="ECO:0000256" key="6">
    <source>
        <dbReference type="ARBA" id="ARBA00022900"/>
    </source>
</evidence>
<dbReference type="Gene3D" id="2.10.70.10">
    <property type="entry name" value="Complement Module, domain 1"/>
    <property type="match status" value="1"/>
</dbReference>
<dbReference type="InterPro" id="IPR050780">
    <property type="entry name" value="Mucin_vWF_Thrombospondin_sf"/>
</dbReference>
<dbReference type="Pfam" id="PF12456">
    <property type="entry name" value="hSac2"/>
    <property type="match status" value="1"/>
</dbReference>
<feature type="domain" description="CTCK" evidence="12">
    <location>
        <begin position="4126"/>
        <end position="4186"/>
    </location>
</feature>
<comment type="similarity">
    <text evidence="9">Belongs to the protease inhibitor I19 family.</text>
</comment>
<evidence type="ECO:0000259" key="14">
    <source>
        <dbReference type="PROSITE" id="PS50026"/>
    </source>
</evidence>
<dbReference type="PROSITE" id="PS00022">
    <property type="entry name" value="EGF_1"/>
    <property type="match status" value="1"/>
</dbReference>
<evidence type="ECO:0000313" key="20">
    <source>
        <dbReference type="Proteomes" id="UP000242457"/>
    </source>
</evidence>
<evidence type="ECO:0000256" key="8">
    <source>
        <dbReference type="ARBA" id="ARBA00023180"/>
    </source>
</evidence>
<dbReference type="PROSITE" id="PS01225">
    <property type="entry name" value="CTCK_2"/>
    <property type="match status" value="1"/>
</dbReference>
<evidence type="ECO:0000256" key="3">
    <source>
        <dbReference type="ARBA" id="ARBA00022525"/>
    </source>
</evidence>
<feature type="domain" description="VWFD" evidence="17">
    <location>
        <begin position="1741"/>
        <end position="1910"/>
    </location>
</feature>
<accession>A0A2A3EEK7</accession>
<evidence type="ECO:0000259" key="16">
    <source>
        <dbReference type="PROSITE" id="PS50940"/>
    </source>
</evidence>
<comment type="subcellular location">
    <subcellularLocation>
        <location evidence="1">Secreted</location>
    </subcellularLocation>
</comment>
<dbReference type="PANTHER" id="PTHR11339">
    <property type="entry name" value="EXTRACELLULAR MATRIX GLYCOPROTEIN RELATED"/>
    <property type="match status" value="1"/>
</dbReference>
<dbReference type="SUPFAM" id="SSF57567">
    <property type="entry name" value="Serine protease inhibitors"/>
    <property type="match status" value="5"/>
</dbReference>
<dbReference type="Pfam" id="PF08742">
    <property type="entry name" value="C8"/>
    <property type="match status" value="5"/>
</dbReference>
<dbReference type="PROSITE" id="PS51233">
    <property type="entry name" value="VWFD"/>
    <property type="match status" value="5"/>
</dbReference>
<dbReference type="InterPro" id="IPR014853">
    <property type="entry name" value="VWF/SSPO/ZAN-like_Cys-rich_dom"/>
</dbReference>
<dbReference type="SMART" id="SM00041">
    <property type="entry name" value="CT"/>
    <property type="match status" value="1"/>
</dbReference>
<feature type="domain" description="F5/8 type C" evidence="13">
    <location>
        <begin position="2475"/>
        <end position="2622"/>
    </location>
</feature>
<dbReference type="GO" id="GO:0005615">
    <property type="term" value="C:extracellular space"/>
    <property type="evidence" value="ECO:0007669"/>
    <property type="project" value="TreeGrafter"/>
</dbReference>
<dbReference type="GO" id="GO:0008061">
    <property type="term" value="F:chitin binding"/>
    <property type="evidence" value="ECO:0007669"/>
    <property type="project" value="InterPro"/>
</dbReference>
<evidence type="ECO:0000256" key="10">
    <source>
        <dbReference type="PROSITE-ProRule" id="PRU00039"/>
    </source>
</evidence>
<keyword evidence="8" id="KW-0325">Glycoprotein</keyword>
<dbReference type="PROSITE" id="PS50026">
    <property type="entry name" value="EGF_3"/>
    <property type="match status" value="1"/>
</dbReference>
<dbReference type="SMART" id="SM00216">
    <property type="entry name" value="VWD"/>
    <property type="match status" value="5"/>
</dbReference>
<dbReference type="SUPFAM" id="SSF57625">
    <property type="entry name" value="Invertebrate chitin-binding proteins"/>
    <property type="match status" value="1"/>
</dbReference>
<evidence type="ECO:0000256" key="1">
    <source>
        <dbReference type="ARBA" id="ARBA00004613"/>
    </source>
</evidence>
<dbReference type="PROSITE" id="PS50184">
    <property type="entry name" value="VWFC_2"/>
    <property type="match status" value="1"/>
</dbReference>
<dbReference type="InterPro" id="IPR036508">
    <property type="entry name" value="Chitin-bd_dom_sf"/>
</dbReference>
<evidence type="ECO:0000259" key="13">
    <source>
        <dbReference type="PROSITE" id="PS50022"/>
    </source>
</evidence>
<feature type="domain" description="Chitin-binding type-2" evidence="16">
    <location>
        <begin position="2240"/>
        <end position="2304"/>
    </location>
</feature>
<dbReference type="GO" id="GO:0007399">
    <property type="term" value="P:nervous system development"/>
    <property type="evidence" value="ECO:0007669"/>
    <property type="project" value="UniProtKB-ARBA"/>
</dbReference>
<feature type="domain" description="VWFD" evidence="17">
    <location>
        <begin position="3426"/>
        <end position="3619"/>
    </location>
</feature>
<dbReference type="SMART" id="SM00231">
    <property type="entry name" value="FA58C"/>
    <property type="match status" value="2"/>
</dbReference>
<dbReference type="InterPro" id="IPR000421">
    <property type="entry name" value="FA58C"/>
</dbReference>
<dbReference type="FunFam" id="2.10.25.10:FF:000674">
    <property type="entry name" value="Mucin-2"/>
    <property type="match status" value="1"/>
</dbReference>
<dbReference type="Pfam" id="PF23244">
    <property type="entry name" value="VWF"/>
    <property type="match status" value="1"/>
</dbReference>
<comment type="caution">
    <text evidence="11">Lacks conserved residue(s) required for the propagation of feature annotation.</text>
</comment>
<dbReference type="SMART" id="SM00832">
    <property type="entry name" value="C8"/>
    <property type="match status" value="5"/>
</dbReference>
<feature type="domain" description="F5/8 type C" evidence="13">
    <location>
        <begin position="2652"/>
        <end position="2793"/>
    </location>
</feature>
<dbReference type="InterPro" id="IPR036201">
    <property type="entry name" value="Pacifastin_dom_sf"/>
</dbReference>
<keyword evidence="11" id="KW-0245">EGF-like domain</keyword>
<dbReference type="InterPro" id="IPR036084">
    <property type="entry name" value="Ser_inhib-like_sf"/>
</dbReference>
<dbReference type="PROSITE" id="PS50022">
    <property type="entry name" value="FA58C_3"/>
    <property type="match status" value="2"/>
</dbReference>
<dbReference type="PROSITE" id="PS01185">
    <property type="entry name" value="CTCK_1"/>
    <property type="match status" value="1"/>
</dbReference>
<dbReference type="InterPro" id="IPR008979">
    <property type="entry name" value="Galactose-bd-like_sf"/>
</dbReference>
<dbReference type="GO" id="GO:0004867">
    <property type="term" value="F:serine-type endopeptidase inhibitor activity"/>
    <property type="evidence" value="ECO:0007669"/>
    <property type="project" value="UniProtKB-KW"/>
</dbReference>
<dbReference type="GO" id="GO:0031012">
    <property type="term" value="C:extracellular matrix"/>
    <property type="evidence" value="ECO:0007669"/>
    <property type="project" value="TreeGrafter"/>
</dbReference>
<dbReference type="SMART" id="SM00214">
    <property type="entry name" value="VWC"/>
    <property type="match status" value="3"/>
</dbReference>
<protein>
    <submittedName>
        <fullName evidence="19">Hemocytin</fullName>
    </submittedName>
</protein>
<dbReference type="InterPro" id="IPR002919">
    <property type="entry name" value="TIL_dom"/>
</dbReference>
<dbReference type="InterPro" id="IPR002557">
    <property type="entry name" value="Chitin-bd_dom"/>
</dbReference>
<evidence type="ECO:0000259" key="18">
    <source>
        <dbReference type="PROSITE" id="PS51791"/>
    </source>
</evidence>
<feature type="disulfide bond" evidence="11">
    <location>
        <begin position="670"/>
        <end position="679"/>
    </location>
</feature>